<evidence type="ECO:0000313" key="2">
    <source>
        <dbReference type="EMBL" id="QHU17608.1"/>
    </source>
</evidence>
<evidence type="ECO:0000256" key="1">
    <source>
        <dbReference type="SAM" id="Phobius"/>
    </source>
</evidence>
<accession>A0A6C0KMP0</accession>
<feature type="transmembrane region" description="Helical" evidence="1">
    <location>
        <begin position="9"/>
        <end position="27"/>
    </location>
</feature>
<keyword evidence="1" id="KW-1133">Transmembrane helix</keyword>
<reference evidence="2" key="1">
    <citation type="journal article" date="2020" name="Nature">
        <title>Giant virus diversity and host interactions through global metagenomics.</title>
        <authorList>
            <person name="Schulz F."/>
            <person name="Roux S."/>
            <person name="Paez-Espino D."/>
            <person name="Jungbluth S."/>
            <person name="Walsh D.A."/>
            <person name="Denef V.J."/>
            <person name="McMahon K.D."/>
            <person name="Konstantinidis K.T."/>
            <person name="Eloe-Fadrosh E.A."/>
            <person name="Kyrpides N.C."/>
            <person name="Woyke T."/>
        </authorList>
    </citation>
    <scope>NUCLEOTIDE SEQUENCE</scope>
    <source>
        <strain evidence="2">GVMAG-S-3300012919-55</strain>
    </source>
</reference>
<protein>
    <submittedName>
        <fullName evidence="2">Uncharacterized protein</fullName>
    </submittedName>
</protein>
<keyword evidence="1" id="KW-0472">Membrane</keyword>
<dbReference type="EMBL" id="MN740916">
    <property type="protein sequence ID" value="QHU17608.1"/>
    <property type="molecule type" value="Genomic_DNA"/>
</dbReference>
<dbReference type="AlphaFoldDB" id="A0A6C0KMP0"/>
<name>A0A6C0KMP0_9ZZZZ</name>
<organism evidence="2">
    <name type="scientific">viral metagenome</name>
    <dbReference type="NCBI Taxonomy" id="1070528"/>
    <lineage>
        <taxon>unclassified sequences</taxon>
        <taxon>metagenomes</taxon>
        <taxon>organismal metagenomes</taxon>
    </lineage>
</organism>
<proteinExistence type="predicted"/>
<sequence>MRKEERFKLYLYLFFILFIGFCVYSQLHSQSHFTEQMTTINDNVLISQFEKQIARLENLIRKLNNIQTTLNS</sequence>
<keyword evidence="1" id="KW-0812">Transmembrane</keyword>